<dbReference type="EMBL" id="CP022011">
    <property type="protein sequence ID" value="QDJ15439.1"/>
    <property type="molecule type" value="Genomic_DNA"/>
</dbReference>
<dbReference type="InterPro" id="IPR041614">
    <property type="entry name" value="DprA_WH"/>
</dbReference>
<dbReference type="GO" id="GO:0009294">
    <property type="term" value="P:DNA-mediated transformation"/>
    <property type="evidence" value="ECO:0007669"/>
    <property type="project" value="InterPro"/>
</dbReference>
<dbReference type="PANTHER" id="PTHR43022:SF1">
    <property type="entry name" value="PROTEIN SMF"/>
    <property type="match status" value="1"/>
</dbReference>
<proteinExistence type="inferred from homology"/>
<dbReference type="Gene3D" id="1.10.10.10">
    <property type="entry name" value="Winged helix-like DNA-binding domain superfamily/Winged helix DNA-binding domain"/>
    <property type="match status" value="1"/>
</dbReference>
<dbReference type="Proteomes" id="UP000955338">
    <property type="component" value="Chromosome"/>
</dbReference>
<dbReference type="InterPro" id="IPR057666">
    <property type="entry name" value="DrpA_SLOG"/>
</dbReference>
<dbReference type="InterPro" id="IPR036388">
    <property type="entry name" value="WH-like_DNA-bd_sf"/>
</dbReference>
<dbReference type="Pfam" id="PF02481">
    <property type="entry name" value="DNA_processg_A"/>
    <property type="match status" value="1"/>
</dbReference>
<dbReference type="Pfam" id="PF25317">
    <property type="entry name" value="SAM_SMF"/>
    <property type="match status" value="1"/>
</dbReference>
<dbReference type="InterPro" id="IPR057338">
    <property type="entry name" value="DprA_SAM"/>
</dbReference>
<dbReference type="RefSeq" id="WP_261920055.1">
    <property type="nucleotide sequence ID" value="NZ_CP022011.1"/>
</dbReference>
<organism evidence="5 6">
    <name type="scientific">Mergibacter septicus</name>
    <dbReference type="NCBI Taxonomy" id="221402"/>
    <lineage>
        <taxon>Bacteria</taxon>
        <taxon>Pseudomonadati</taxon>
        <taxon>Pseudomonadota</taxon>
        <taxon>Gammaproteobacteria</taxon>
        <taxon>Pasteurellales</taxon>
        <taxon>Pasteurellaceae</taxon>
        <taxon>Mergibacter</taxon>
    </lineage>
</organism>
<dbReference type="AlphaFoldDB" id="A0A8E3SAJ5"/>
<keyword evidence="6" id="KW-1185">Reference proteome</keyword>
<dbReference type="SUPFAM" id="SSF102405">
    <property type="entry name" value="MCP/YpsA-like"/>
    <property type="match status" value="1"/>
</dbReference>
<accession>A0A8E3SAJ5</accession>
<evidence type="ECO:0000256" key="1">
    <source>
        <dbReference type="ARBA" id="ARBA00006525"/>
    </source>
</evidence>
<dbReference type="InterPro" id="IPR003488">
    <property type="entry name" value="DprA"/>
</dbReference>
<dbReference type="PANTHER" id="PTHR43022">
    <property type="entry name" value="PROTEIN SMF"/>
    <property type="match status" value="1"/>
</dbReference>
<evidence type="ECO:0000313" key="5">
    <source>
        <dbReference type="EMBL" id="QDJ15439.1"/>
    </source>
</evidence>
<sequence>MYDLAELLRLSLVPQIGVVKIQQLLAQISLSELSCYSAKELQQIGWKENQIHAWLKPKQAIIDKTLEWQQQPQQHILTIFDPIYPPLLKQIPAPPPLLYIKGNLESLNTAQIAMVGSRHCSRYGEQLAIQFATELTQHNLTITSGLAIGIDSLSHQATLQAQGVTIAVLGNGLNRIYPYRHQKLAQQIIEQGGALVSELLPNIPPIAENFPRRNRIISGLTLGTLVVEATEKSGSLITARYALEQNREVFAIPGALYNGHSQGCHQLIKQGAWLVENVKDILDILSSQFLHDYLHQSLLEQNFTDTLRPSSLEDLKTAPISNLNSPKAPSSPPIEPQIPPEYLTLYQHLSTTPIPPDDLATNLKITIPELLPALLELELQGVIKQVEGGYVKLF</sequence>
<evidence type="ECO:0000259" key="3">
    <source>
        <dbReference type="Pfam" id="PF17782"/>
    </source>
</evidence>
<feature type="domain" description="DprA winged helix" evidence="3">
    <location>
        <begin position="330"/>
        <end position="389"/>
    </location>
</feature>
<evidence type="ECO:0000259" key="4">
    <source>
        <dbReference type="Pfam" id="PF25317"/>
    </source>
</evidence>
<comment type="similarity">
    <text evidence="1">Belongs to the DprA/Smf family.</text>
</comment>
<name>A0A8E3SAJ5_9PAST</name>
<feature type="domain" description="Smf/DprA SAM" evidence="4">
    <location>
        <begin position="1"/>
        <end position="67"/>
    </location>
</feature>
<protein>
    <submittedName>
        <fullName evidence="5">DNA-protecting protein DprA</fullName>
    </submittedName>
</protein>
<dbReference type="Pfam" id="PF17782">
    <property type="entry name" value="WHD_DprA"/>
    <property type="match status" value="1"/>
</dbReference>
<dbReference type="NCBIfam" id="TIGR00732">
    <property type="entry name" value="dprA"/>
    <property type="match status" value="1"/>
</dbReference>
<evidence type="ECO:0000313" key="6">
    <source>
        <dbReference type="Proteomes" id="UP000955338"/>
    </source>
</evidence>
<evidence type="ECO:0000259" key="2">
    <source>
        <dbReference type="Pfam" id="PF02481"/>
    </source>
</evidence>
<dbReference type="Gene3D" id="3.40.50.450">
    <property type="match status" value="1"/>
</dbReference>
<feature type="domain" description="Smf/DprA SLOG" evidence="2">
    <location>
        <begin position="76"/>
        <end position="284"/>
    </location>
</feature>
<gene>
    <name evidence="5" type="primary">dprA</name>
    <name evidence="5" type="ORF">CEP48_08405</name>
</gene>
<reference evidence="5" key="1">
    <citation type="submission" date="2017-06" db="EMBL/GenBank/DDBJ databases">
        <title>Genome sequencing of pathogenic and non-pathogenic strains within Bisgaard taxon 40.</title>
        <authorList>
            <person name="Ladner J.T."/>
            <person name="Lovett S.P."/>
            <person name="Koroleva G."/>
            <person name="Lorch J.M."/>
        </authorList>
    </citation>
    <scope>NUCLEOTIDE SEQUENCE</scope>
    <source>
        <strain evidence="5">27576-1-I1</strain>
    </source>
</reference>